<keyword evidence="3 5" id="KW-1133">Transmembrane helix</keyword>
<dbReference type="InterPro" id="IPR020846">
    <property type="entry name" value="MFS_dom"/>
</dbReference>
<proteinExistence type="predicted"/>
<comment type="subcellular location">
    <subcellularLocation>
        <location evidence="1">Cell membrane</location>
        <topology evidence="1">Multi-pass membrane protein</topology>
    </subcellularLocation>
</comment>
<feature type="transmembrane region" description="Helical" evidence="5">
    <location>
        <begin position="309"/>
        <end position="329"/>
    </location>
</feature>
<accession>A0ABQ3UIT1</accession>
<sequence>MSLLVEYLRQFGRFQRNARLYLISNALSGMTLGIIQVLYNLYLVSLGYKTDFVGLVLFMTTVGAGLAIFPAGLCIDRFGSKAILIWASVAVGVAGTGQFLLRQPPFLLCSGFIAGVAGAFILVVNAPFLTQNSSSSERSLLFSFTIVVTLIMTVLGELLGGVLPVWLRTSTWLMGTWPAWLAAILAHQPEARAYQLSLLFAGLIAVPSFIPLFLLSNDRPTRVSERKDAITRLNPPEKRHKLLMVSQVKQTLQRWRESDIRGLLHSPLIVLVLVQTLIGFGAGLFIPYFNLYFVHFLGASPALFGTIDGGANALNAVLTLVAPLLVLRIGRVNTVVATRLASLPVLLVISLVIFLPLIAPLYLLRQGLMDMGNGVFQAFSMEAVPHRRRGVANSIYQAAFYIANALATPVGGFLIARSGYRPVFLIAIVLYTVSVLILWGRFGRGVGERLLIDVSEQDRREEVLVK</sequence>
<dbReference type="PANTHER" id="PTHR23520:SF5">
    <property type="entry name" value="TRANSPORTER, PUTATIVE (AFU_ORTHOLOGUE AFUA_3G04000)-RELATED"/>
    <property type="match status" value="1"/>
</dbReference>
<feature type="transmembrane region" description="Helical" evidence="5">
    <location>
        <begin position="395"/>
        <end position="416"/>
    </location>
</feature>
<keyword evidence="8" id="KW-1185">Reference proteome</keyword>
<feature type="domain" description="Major facilitator superfamily (MFS) profile" evidence="6">
    <location>
        <begin position="17"/>
        <end position="446"/>
    </location>
</feature>
<keyword evidence="2 5" id="KW-0812">Transmembrane</keyword>
<dbReference type="SUPFAM" id="SSF103473">
    <property type="entry name" value="MFS general substrate transporter"/>
    <property type="match status" value="1"/>
</dbReference>
<protein>
    <submittedName>
        <fullName evidence="7">MFS transporter</fullName>
    </submittedName>
</protein>
<gene>
    <name evidence="7" type="ORF">KSB_10930</name>
</gene>
<dbReference type="Gene3D" id="1.20.1250.20">
    <property type="entry name" value="MFS general substrate transporter like domains"/>
    <property type="match status" value="2"/>
</dbReference>
<feature type="transmembrane region" description="Helical" evidence="5">
    <location>
        <begin position="107"/>
        <end position="128"/>
    </location>
</feature>
<feature type="transmembrane region" description="Helical" evidence="5">
    <location>
        <begin position="20"/>
        <end position="42"/>
    </location>
</feature>
<feature type="transmembrane region" description="Helical" evidence="5">
    <location>
        <begin position="193"/>
        <end position="215"/>
    </location>
</feature>
<evidence type="ECO:0000313" key="7">
    <source>
        <dbReference type="EMBL" id="GHO52618.1"/>
    </source>
</evidence>
<evidence type="ECO:0000313" key="8">
    <source>
        <dbReference type="Proteomes" id="UP000654345"/>
    </source>
</evidence>
<feature type="transmembrane region" description="Helical" evidence="5">
    <location>
        <begin position="341"/>
        <end position="363"/>
    </location>
</feature>
<dbReference type="EMBL" id="BNJG01000001">
    <property type="protein sequence ID" value="GHO52618.1"/>
    <property type="molecule type" value="Genomic_DNA"/>
</dbReference>
<dbReference type="Proteomes" id="UP000654345">
    <property type="component" value="Unassembled WGS sequence"/>
</dbReference>
<organism evidence="7 8">
    <name type="scientific">Ktedonobacter robiniae</name>
    <dbReference type="NCBI Taxonomy" id="2778365"/>
    <lineage>
        <taxon>Bacteria</taxon>
        <taxon>Bacillati</taxon>
        <taxon>Chloroflexota</taxon>
        <taxon>Ktedonobacteria</taxon>
        <taxon>Ktedonobacterales</taxon>
        <taxon>Ktedonobacteraceae</taxon>
        <taxon>Ktedonobacter</taxon>
    </lineage>
</organism>
<evidence type="ECO:0000259" key="6">
    <source>
        <dbReference type="PROSITE" id="PS50850"/>
    </source>
</evidence>
<feature type="transmembrane region" description="Helical" evidence="5">
    <location>
        <begin position="82"/>
        <end position="101"/>
    </location>
</feature>
<dbReference type="PANTHER" id="PTHR23520">
    <property type="entry name" value="TRANSPORTER, PUTATIVE (AFU_ORTHOLOGUE AFUA_3G04000)-RELATED"/>
    <property type="match status" value="1"/>
</dbReference>
<comment type="caution">
    <text evidence="7">The sequence shown here is derived from an EMBL/GenBank/DDBJ whole genome shotgun (WGS) entry which is preliminary data.</text>
</comment>
<evidence type="ECO:0000256" key="4">
    <source>
        <dbReference type="ARBA" id="ARBA00023136"/>
    </source>
</evidence>
<dbReference type="RefSeq" id="WP_201369498.1">
    <property type="nucleotide sequence ID" value="NZ_BNJG01000001.1"/>
</dbReference>
<evidence type="ECO:0000256" key="5">
    <source>
        <dbReference type="SAM" id="Phobius"/>
    </source>
</evidence>
<dbReference type="Pfam" id="PF07690">
    <property type="entry name" value="MFS_1"/>
    <property type="match status" value="1"/>
</dbReference>
<feature type="transmembrane region" description="Helical" evidence="5">
    <location>
        <begin position="140"/>
        <end position="167"/>
    </location>
</feature>
<reference evidence="7 8" key="1">
    <citation type="journal article" date="2021" name="Int. J. Syst. Evol. Microbiol.">
        <title>Reticulibacter mediterranei gen. nov., sp. nov., within the new family Reticulibacteraceae fam. nov., and Ktedonospora formicarum gen. nov., sp. nov., Ktedonobacter robiniae sp. nov., Dictyobacter formicarum sp. nov. and Dictyobacter arantiisoli sp. nov., belonging to the class Ktedonobacteria.</title>
        <authorList>
            <person name="Yabe S."/>
            <person name="Zheng Y."/>
            <person name="Wang C.M."/>
            <person name="Sakai Y."/>
            <person name="Abe K."/>
            <person name="Yokota A."/>
            <person name="Donadio S."/>
            <person name="Cavaletti L."/>
            <person name="Monciardini P."/>
        </authorList>
    </citation>
    <scope>NUCLEOTIDE SEQUENCE [LARGE SCALE GENOMIC DNA]</scope>
    <source>
        <strain evidence="7 8">SOSP1-30</strain>
    </source>
</reference>
<feature type="transmembrane region" description="Helical" evidence="5">
    <location>
        <begin position="54"/>
        <end position="75"/>
    </location>
</feature>
<keyword evidence="4 5" id="KW-0472">Membrane</keyword>
<dbReference type="InterPro" id="IPR011701">
    <property type="entry name" value="MFS"/>
</dbReference>
<evidence type="ECO:0000256" key="1">
    <source>
        <dbReference type="ARBA" id="ARBA00004651"/>
    </source>
</evidence>
<evidence type="ECO:0000256" key="2">
    <source>
        <dbReference type="ARBA" id="ARBA00022692"/>
    </source>
</evidence>
<name>A0ABQ3UIT1_9CHLR</name>
<dbReference type="InterPro" id="IPR036259">
    <property type="entry name" value="MFS_trans_sf"/>
</dbReference>
<evidence type="ECO:0000256" key="3">
    <source>
        <dbReference type="ARBA" id="ARBA00022989"/>
    </source>
</evidence>
<dbReference type="PROSITE" id="PS50850">
    <property type="entry name" value="MFS"/>
    <property type="match status" value="1"/>
</dbReference>
<feature type="transmembrane region" description="Helical" evidence="5">
    <location>
        <begin position="423"/>
        <end position="442"/>
    </location>
</feature>
<feature type="transmembrane region" description="Helical" evidence="5">
    <location>
        <begin position="263"/>
        <end position="289"/>
    </location>
</feature>